<proteinExistence type="predicted"/>
<feature type="region of interest" description="Disordered" evidence="1">
    <location>
        <begin position="1"/>
        <end position="56"/>
    </location>
</feature>
<dbReference type="EMBL" id="UZAH01000958">
    <property type="protein sequence ID" value="VDO19400.1"/>
    <property type="molecule type" value="Genomic_DNA"/>
</dbReference>
<evidence type="ECO:0000313" key="3">
    <source>
        <dbReference type="Proteomes" id="UP000050761"/>
    </source>
</evidence>
<feature type="compositionally biased region" description="Basic and acidic residues" evidence="1">
    <location>
        <begin position="14"/>
        <end position="39"/>
    </location>
</feature>
<dbReference type="AlphaFoldDB" id="A0A183F4C5"/>
<name>A0A183F4C5_HELPZ</name>
<evidence type="ECO:0000313" key="4">
    <source>
        <dbReference type="WBParaSite" id="HPBE_0000101701-mRNA-1"/>
    </source>
</evidence>
<evidence type="ECO:0000256" key="1">
    <source>
        <dbReference type="SAM" id="MobiDB-lite"/>
    </source>
</evidence>
<reference evidence="2 3" key="1">
    <citation type="submission" date="2018-11" db="EMBL/GenBank/DDBJ databases">
        <authorList>
            <consortium name="Pathogen Informatics"/>
        </authorList>
    </citation>
    <scope>NUCLEOTIDE SEQUENCE [LARGE SCALE GENOMIC DNA]</scope>
</reference>
<dbReference type="Proteomes" id="UP000050761">
    <property type="component" value="Unassembled WGS sequence"/>
</dbReference>
<protein>
    <submittedName>
        <fullName evidence="4">4F5 domain-containing protein</fullName>
    </submittedName>
</protein>
<keyword evidence="3" id="KW-1185">Reference proteome</keyword>
<sequence>MEHKEVNAAHQAKATKEKAQTSRSHETRISDFAPHHENANRTGTPAAKRKTQDKIEAKQAQLPLQERLNDHSGNPYVSECAHQWTTGLPTARHWC</sequence>
<dbReference type="WBParaSite" id="HPBE_0000101701-mRNA-1">
    <property type="protein sequence ID" value="HPBE_0000101701-mRNA-1"/>
    <property type="gene ID" value="HPBE_0000101701"/>
</dbReference>
<accession>A0A3P7TBV5</accession>
<gene>
    <name evidence="2" type="ORF">HPBE_LOCUS1018</name>
</gene>
<evidence type="ECO:0000313" key="2">
    <source>
        <dbReference type="EMBL" id="VDO19400.1"/>
    </source>
</evidence>
<reference evidence="4" key="2">
    <citation type="submission" date="2019-09" db="UniProtKB">
        <authorList>
            <consortium name="WormBaseParasite"/>
        </authorList>
    </citation>
    <scope>IDENTIFICATION</scope>
</reference>
<accession>A0A183F4C5</accession>
<organism evidence="3 4">
    <name type="scientific">Heligmosomoides polygyrus</name>
    <name type="common">Parasitic roundworm</name>
    <dbReference type="NCBI Taxonomy" id="6339"/>
    <lineage>
        <taxon>Eukaryota</taxon>
        <taxon>Metazoa</taxon>
        <taxon>Ecdysozoa</taxon>
        <taxon>Nematoda</taxon>
        <taxon>Chromadorea</taxon>
        <taxon>Rhabditida</taxon>
        <taxon>Rhabditina</taxon>
        <taxon>Rhabditomorpha</taxon>
        <taxon>Strongyloidea</taxon>
        <taxon>Heligmosomidae</taxon>
        <taxon>Heligmosomoides</taxon>
    </lineage>
</organism>